<dbReference type="Pfam" id="PF00440">
    <property type="entry name" value="TetR_N"/>
    <property type="match status" value="1"/>
</dbReference>
<proteinExistence type="predicted"/>
<evidence type="ECO:0000256" key="4">
    <source>
        <dbReference type="PROSITE-ProRule" id="PRU00335"/>
    </source>
</evidence>
<dbReference type="InterPro" id="IPR050109">
    <property type="entry name" value="HTH-type_TetR-like_transc_reg"/>
</dbReference>
<evidence type="ECO:0000256" key="1">
    <source>
        <dbReference type="ARBA" id="ARBA00023015"/>
    </source>
</evidence>
<name>A0A841GRC7_9GAMM</name>
<sequence>MRVKSETRRQAIIEVAKDAFIRQGFENTSMSEIASRVGGSKATLYNYFSSKEEIFAAVMESSAAEKIANAFKILEDSNDIHTTLTAFGMHYLHSILVPEIMAIRRMALNEADRSDIGRHFYENGPKRGWLLVSNYLQRQIEQKTLLPCDAGICAMHLKALLEAEVAEPCALGVIESPDESELKMIVERAISVFLRAYQA</sequence>
<dbReference type="PRINTS" id="PR00455">
    <property type="entry name" value="HTHTETR"/>
</dbReference>
<dbReference type="SUPFAM" id="SSF46689">
    <property type="entry name" value="Homeodomain-like"/>
    <property type="match status" value="1"/>
</dbReference>
<evidence type="ECO:0000256" key="2">
    <source>
        <dbReference type="ARBA" id="ARBA00023125"/>
    </source>
</evidence>
<dbReference type="PANTHER" id="PTHR30055">
    <property type="entry name" value="HTH-TYPE TRANSCRIPTIONAL REGULATOR RUTR"/>
    <property type="match status" value="1"/>
</dbReference>
<dbReference type="GO" id="GO:0003700">
    <property type="term" value="F:DNA-binding transcription factor activity"/>
    <property type="evidence" value="ECO:0007669"/>
    <property type="project" value="TreeGrafter"/>
</dbReference>
<dbReference type="InterPro" id="IPR039536">
    <property type="entry name" value="TetR_C_Proteobacteria"/>
</dbReference>
<dbReference type="Pfam" id="PF14246">
    <property type="entry name" value="TetR_C_7"/>
    <property type="match status" value="1"/>
</dbReference>
<protein>
    <submittedName>
        <fullName evidence="6">AcrR family transcriptional regulator</fullName>
    </submittedName>
</protein>
<evidence type="ECO:0000313" key="6">
    <source>
        <dbReference type="EMBL" id="MBB6056203.1"/>
    </source>
</evidence>
<dbReference type="InterPro" id="IPR001647">
    <property type="entry name" value="HTH_TetR"/>
</dbReference>
<evidence type="ECO:0000256" key="3">
    <source>
        <dbReference type="ARBA" id="ARBA00023163"/>
    </source>
</evidence>
<reference evidence="6 7" key="1">
    <citation type="submission" date="2020-08" db="EMBL/GenBank/DDBJ databases">
        <title>Genomic Encyclopedia of Type Strains, Phase IV (KMG-IV): sequencing the most valuable type-strain genomes for metagenomic binning, comparative biology and taxonomic classification.</title>
        <authorList>
            <person name="Goeker M."/>
        </authorList>
    </citation>
    <scope>NUCLEOTIDE SEQUENCE [LARGE SCALE GENOMIC DNA]</scope>
    <source>
        <strain evidence="6 7">DSM 22975</strain>
    </source>
</reference>
<dbReference type="InterPro" id="IPR009057">
    <property type="entry name" value="Homeodomain-like_sf"/>
</dbReference>
<dbReference type="PANTHER" id="PTHR30055:SF119">
    <property type="entry name" value="NALC"/>
    <property type="match status" value="1"/>
</dbReference>
<gene>
    <name evidence="6" type="ORF">HNR75_002135</name>
</gene>
<accession>A0A841GRC7</accession>
<comment type="caution">
    <text evidence="6">The sequence shown here is derived from an EMBL/GenBank/DDBJ whole genome shotgun (WGS) entry which is preliminary data.</text>
</comment>
<evidence type="ECO:0000259" key="5">
    <source>
        <dbReference type="PROSITE" id="PS50977"/>
    </source>
</evidence>
<dbReference type="Proteomes" id="UP000585721">
    <property type="component" value="Unassembled WGS sequence"/>
</dbReference>
<keyword evidence="3" id="KW-0804">Transcription</keyword>
<dbReference type="EMBL" id="JACHGR010000007">
    <property type="protein sequence ID" value="MBB6056203.1"/>
    <property type="molecule type" value="Genomic_DNA"/>
</dbReference>
<evidence type="ECO:0000313" key="7">
    <source>
        <dbReference type="Proteomes" id="UP000585721"/>
    </source>
</evidence>
<dbReference type="Gene3D" id="1.10.357.10">
    <property type="entry name" value="Tetracycline Repressor, domain 2"/>
    <property type="match status" value="1"/>
</dbReference>
<dbReference type="AlphaFoldDB" id="A0A841GRC7"/>
<dbReference type="RefSeq" id="WP_188026932.1">
    <property type="nucleotide sequence ID" value="NZ_JACHGR010000007.1"/>
</dbReference>
<keyword evidence="2 4" id="KW-0238">DNA-binding</keyword>
<organism evidence="6 7">
    <name type="scientific">Tolumonas osonensis</name>
    <dbReference type="NCBI Taxonomy" id="675874"/>
    <lineage>
        <taxon>Bacteria</taxon>
        <taxon>Pseudomonadati</taxon>
        <taxon>Pseudomonadota</taxon>
        <taxon>Gammaproteobacteria</taxon>
        <taxon>Aeromonadales</taxon>
        <taxon>Aeromonadaceae</taxon>
        <taxon>Tolumonas</taxon>
    </lineage>
</organism>
<keyword evidence="7" id="KW-1185">Reference proteome</keyword>
<feature type="domain" description="HTH tetR-type" evidence="5">
    <location>
        <begin position="6"/>
        <end position="66"/>
    </location>
</feature>
<dbReference type="GO" id="GO:0000976">
    <property type="term" value="F:transcription cis-regulatory region binding"/>
    <property type="evidence" value="ECO:0007669"/>
    <property type="project" value="TreeGrafter"/>
</dbReference>
<dbReference type="FunFam" id="1.10.10.60:FF:000141">
    <property type="entry name" value="TetR family transcriptional regulator"/>
    <property type="match status" value="1"/>
</dbReference>
<keyword evidence="1" id="KW-0805">Transcription regulation</keyword>
<feature type="DNA-binding region" description="H-T-H motif" evidence="4">
    <location>
        <begin position="29"/>
        <end position="48"/>
    </location>
</feature>
<dbReference type="PROSITE" id="PS50977">
    <property type="entry name" value="HTH_TETR_2"/>
    <property type="match status" value="1"/>
</dbReference>